<organism evidence="1 2">
    <name type="scientific">Nitzschia inconspicua</name>
    <dbReference type="NCBI Taxonomy" id="303405"/>
    <lineage>
        <taxon>Eukaryota</taxon>
        <taxon>Sar</taxon>
        <taxon>Stramenopiles</taxon>
        <taxon>Ochrophyta</taxon>
        <taxon>Bacillariophyta</taxon>
        <taxon>Bacillariophyceae</taxon>
        <taxon>Bacillariophycidae</taxon>
        <taxon>Bacillariales</taxon>
        <taxon>Bacillariaceae</taxon>
        <taxon>Nitzschia</taxon>
    </lineage>
</organism>
<accession>A0A9K3LKW0</accession>
<comment type="caution">
    <text evidence="1">The sequence shown here is derived from an EMBL/GenBank/DDBJ whole genome shotgun (WGS) entry which is preliminary data.</text>
</comment>
<reference evidence="1" key="1">
    <citation type="journal article" date="2021" name="Sci. Rep.">
        <title>Diploid genomic architecture of Nitzschia inconspicua, an elite biomass production diatom.</title>
        <authorList>
            <person name="Oliver A."/>
            <person name="Podell S."/>
            <person name="Pinowska A."/>
            <person name="Traller J.C."/>
            <person name="Smith S.R."/>
            <person name="McClure R."/>
            <person name="Beliaev A."/>
            <person name="Bohutskyi P."/>
            <person name="Hill E.A."/>
            <person name="Rabines A."/>
            <person name="Zheng H."/>
            <person name="Allen L.Z."/>
            <person name="Kuo A."/>
            <person name="Grigoriev I.V."/>
            <person name="Allen A.E."/>
            <person name="Hazlebeck D."/>
            <person name="Allen E.E."/>
        </authorList>
    </citation>
    <scope>NUCLEOTIDE SEQUENCE</scope>
    <source>
        <strain evidence="1">Hildebrandi</strain>
    </source>
</reference>
<reference evidence="1" key="2">
    <citation type="submission" date="2021-04" db="EMBL/GenBank/DDBJ databases">
        <authorList>
            <person name="Podell S."/>
        </authorList>
    </citation>
    <scope>NUCLEOTIDE SEQUENCE</scope>
    <source>
        <strain evidence="1">Hildebrandi</strain>
    </source>
</reference>
<name>A0A9K3LKW0_9STRA</name>
<proteinExistence type="predicted"/>
<dbReference type="EMBL" id="JAGRRH010000010">
    <property type="protein sequence ID" value="KAG7363669.1"/>
    <property type="molecule type" value="Genomic_DNA"/>
</dbReference>
<keyword evidence="2" id="KW-1185">Reference proteome</keyword>
<sequence>MEEHAKRCCVVFAPFRNANTDLQLQGSFLKRWRKEKEYGKLARRHIQFLVNVQNCRNSMNGGRPLDMVERLTSKPAKHGCLGEINFEEEEVEEVEDEISEALDQFLLEGSLEWGFDNEFRNNRGQFNCQSILTRCHGSHQCGSNLVICPNVGHGDRLLVVEARETMRRRFDDIRGKIGKVIDNKQLIGFLCGAGRTGKSHVIKTVIFDRPTEPFGGVPIVFSGDFTQLSPVGGVPLYKCDGFVAWKELINVFMELKVNHRFDKDLGWGELLKRFRDSGPTTDEVAIINSRVVGSHNGPLEKNIPPDAVYATKTNVDRMAINDAIFVKHLEKTHSHDASVQPPMHTLCIKAGNLRFRVRGTRKEYQAMENKAQDIIYAAVGEAHIQDKTKKYHDPLLKLYYGRPLCINQNEDVASCIANGAMCEFRGVKLKPDVSISEFETIVIDGYYVNCVSVTQIDSLLVKMLDGTAGGEGEYIIELKPKNYKCIG</sequence>
<evidence type="ECO:0000313" key="2">
    <source>
        <dbReference type="Proteomes" id="UP000693970"/>
    </source>
</evidence>
<protein>
    <recommendedName>
        <fullName evidence="3">DNA helicase</fullName>
    </recommendedName>
</protein>
<evidence type="ECO:0008006" key="3">
    <source>
        <dbReference type="Google" id="ProtNLM"/>
    </source>
</evidence>
<dbReference type="Proteomes" id="UP000693970">
    <property type="component" value="Unassembled WGS sequence"/>
</dbReference>
<dbReference type="OrthoDB" id="129520at2759"/>
<dbReference type="AlphaFoldDB" id="A0A9K3LKW0"/>
<evidence type="ECO:0000313" key="1">
    <source>
        <dbReference type="EMBL" id="KAG7363669.1"/>
    </source>
</evidence>
<gene>
    <name evidence="1" type="ORF">IV203_027030</name>
</gene>